<reference evidence="2" key="1">
    <citation type="journal article" date="2014" name="Front. Microbiol.">
        <title>High frequency of phylogenetically diverse reductive dehalogenase-homologous genes in deep subseafloor sedimentary metagenomes.</title>
        <authorList>
            <person name="Kawai M."/>
            <person name="Futagami T."/>
            <person name="Toyoda A."/>
            <person name="Takaki Y."/>
            <person name="Nishi S."/>
            <person name="Hori S."/>
            <person name="Arai W."/>
            <person name="Tsubouchi T."/>
            <person name="Morono Y."/>
            <person name="Uchiyama I."/>
            <person name="Ito T."/>
            <person name="Fujiyama A."/>
            <person name="Inagaki F."/>
            <person name="Takami H."/>
        </authorList>
    </citation>
    <scope>NUCLEOTIDE SEQUENCE</scope>
    <source>
        <strain evidence="2">Expedition CK06-06</strain>
    </source>
</reference>
<dbReference type="AlphaFoldDB" id="X1A480"/>
<name>X1A480_9ZZZZ</name>
<dbReference type="EMBL" id="BART01006659">
    <property type="protein sequence ID" value="GAG67573.1"/>
    <property type="molecule type" value="Genomic_DNA"/>
</dbReference>
<keyword evidence="1" id="KW-0812">Transmembrane</keyword>
<keyword evidence="1" id="KW-1133">Transmembrane helix</keyword>
<evidence type="ECO:0000313" key="2">
    <source>
        <dbReference type="EMBL" id="GAG67573.1"/>
    </source>
</evidence>
<accession>X1A480</accession>
<sequence>MKTSEKLGIVGAVMLVVGIGAALIFGDTWHGEPFANIWGILYQEIGLTAIYG</sequence>
<comment type="caution">
    <text evidence="2">The sequence shown here is derived from an EMBL/GenBank/DDBJ whole genome shotgun (WGS) entry which is preliminary data.</text>
</comment>
<keyword evidence="1" id="KW-0472">Membrane</keyword>
<proteinExistence type="predicted"/>
<evidence type="ECO:0000256" key="1">
    <source>
        <dbReference type="SAM" id="Phobius"/>
    </source>
</evidence>
<feature type="transmembrane region" description="Helical" evidence="1">
    <location>
        <begin position="7"/>
        <end position="26"/>
    </location>
</feature>
<gene>
    <name evidence="2" type="ORF">S01H4_15201</name>
</gene>
<organism evidence="2">
    <name type="scientific">marine sediment metagenome</name>
    <dbReference type="NCBI Taxonomy" id="412755"/>
    <lineage>
        <taxon>unclassified sequences</taxon>
        <taxon>metagenomes</taxon>
        <taxon>ecological metagenomes</taxon>
    </lineage>
</organism>
<protein>
    <submittedName>
        <fullName evidence="2">Uncharacterized protein</fullName>
    </submittedName>
</protein>